<dbReference type="Gene3D" id="3.10.290.10">
    <property type="entry name" value="RNA-binding S4 domain"/>
    <property type="match status" value="1"/>
</dbReference>
<dbReference type="Gene3D" id="3.30.2350.10">
    <property type="entry name" value="Pseudouridine synthase"/>
    <property type="match status" value="1"/>
</dbReference>
<dbReference type="SUPFAM" id="SSF55174">
    <property type="entry name" value="Alpha-L RNA-binding motif"/>
    <property type="match status" value="1"/>
</dbReference>
<evidence type="ECO:0000256" key="6">
    <source>
        <dbReference type="SAM" id="MobiDB-lite"/>
    </source>
</evidence>
<evidence type="ECO:0000313" key="8">
    <source>
        <dbReference type="EMBL" id="MFC6037011.1"/>
    </source>
</evidence>
<dbReference type="EMBL" id="JBHPON010000002">
    <property type="protein sequence ID" value="MFC6037011.1"/>
    <property type="molecule type" value="Genomic_DNA"/>
</dbReference>
<sequence length="327" mass="36456">MSGVQTRKVKADEEGMRLDRWFKAHFPQVRHGELEKYLRKGQVRVAGGRVKANRRLETGEEIRIPPLSNAPTEKKPRQPNKTDAEAVRRLIIFEDDEIMALNKPFGLAVQGGSKTKEHLDGMLAALEKNGERPRLVHRLDKDTGGLMIVAKTRQAAQRLGDAFKGHDVEKTYWALVAGAPRPYEGTIDMPIAKKMVRIGEGEEERVIPAEGEDAKKAITDYQIIEEAGTVSFLAMRPVTGRTHQLRVHAAAIGCPIIGDGKYGGPSAKIEGVSPQLHLFCRSMTFPHPKTGRNMTLSAPLQGHMLETWKFFCFGKNAKVEWPEDLHS</sequence>
<evidence type="ECO:0000256" key="1">
    <source>
        <dbReference type="ARBA" id="ARBA00010876"/>
    </source>
</evidence>
<evidence type="ECO:0000313" key="9">
    <source>
        <dbReference type="Proteomes" id="UP001596116"/>
    </source>
</evidence>
<dbReference type="GO" id="GO:0016853">
    <property type="term" value="F:isomerase activity"/>
    <property type="evidence" value="ECO:0007669"/>
    <property type="project" value="UniProtKB-KW"/>
</dbReference>
<dbReference type="NCBIfam" id="TIGR00005">
    <property type="entry name" value="rluA_subfam"/>
    <property type="match status" value="1"/>
</dbReference>
<dbReference type="PROSITE" id="PS50889">
    <property type="entry name" value="S4"/>
    <property type="match status" value="1"/>
</dbReference>
<evidence type="ECO:0000256" key="4">
    <source>
        <dbReference type="PROSITE-ProRule" id="PRU00182"/>
    </source>
</evidence>
<evidence type="ECO:0000259" key="7">
    <source>
        <dbReference type="Pfam" id="PF00849"/>
    </source>
</evidence>
<evidence type="ECO:0000256" key="3">
    <source>
        <dbReference type="ARBA" id="ARBA00036882"/>
    </source>
</evidence>
<feature type="region of interest" description="Disordered" evidence="6">
    <location>
        <begin position="56"/>
        <end position="83"/>
    </location>
</feature>
<dbReference type="InterPro" id="IPR006225">
    <property type="entry name" value="PsdUridine_synth_RluC/D"/>
</dbReference>
<dbReference type="InterPro" id="IPR020103">
    <property type="entry name" value="PsdUridine_synth_cat_dom_sf"/>
</dbReference>
<feature type="domain" description="Pseudouridine synthase RsuA/RluA-like" evidence="7">
    <location>
        <begin position="98"/>
        <end position="251"/>
    </location>
</feature>
<dbReference type="Proteomes" id="UP001596116">
    <property type="component" value="Unassembled WGS sequence"/>
</dbReference>
<name>A0ABW1L230_9PROT</name>
<keyword evidence="2 5" id="KW-0413">Isomerase</keyword>
<comment type="caution">
    <text evidence="8">The sequence shown here is derived from an EMBL/GenBank/DDBJ whole genome shotgun (WGS) entry which is preliminary data.</text>
</comment>
<dbReference type="InterPro" id="IPR006145">
    <property type="entry name" value="PsdUridine_synth_RsuA/RluA"/>
</dbReference>
<gene>
    <name evidence="8" type="ORF">ACFMB1_15765</name>
</gene>
<evidence type="ECO:0000256" key="5">
    <source>
        <dbReference type="RuleBase" id="RU362028"/>
    </source>
</evidence>
<dbReference type="PANTHER" id="PTHR21600:SF44">
    <property type="entry name" value="RIBOSOMAL LARGE SUBUNIT PSEUDOURIDINE SYNTHASE D"/>
    <property type="match status" value="1"/>
</dbReference>
<dbReference type="CDD" id="cd02869">
    <property type="entry name" value="PseudoU_synth_RluA_like"/>
    <property type="match status" value="1"/>
</dbReference>
<reference evidence="8 9" key="1">
    <citation type="submission" date="2024-09" db="EMBL/GenBank/DDBJ databases">
        <authorList>
            <person name="Zhang Z.-H."/>
        </authorList>
    </citation>
    <scope>NUCLEOTIDE SEQUENCE [LARGE SCALE GENOMIC DNA]</scope>
    <source>
        <strain evidence="8 9">HHTR114</strain>
    </source>
</reference>
<dbReference type="InterPro" id="IPR050188">
    <property type="entry name" value="RluA_PseudoU_synthase"/>
</dbReference>
<dbReference type="InterPro" id="IPR036986">
    <property type="entry name" value="S4_RNA-bd_sf"/>
</dbReference>
<dbReference type="RefSeq" id="WP_379881739.1">
    <property type="nucleotide sequence ID" value="NZ_JBHPON010000002.1"/>
</dbReference>
<dbReference type="PANTHER" id="PTHR21600">
    <property type="entry name" value="MITOCHONDRIAL RNA PSEUDOURIDINE SYNTHASE"/>
    <property type="match status" value="1"/>
</dbReference>
<keyword evidence="4" id="KW-0694">RNA-binding</keyword>
<dbReference type="EC" id="5.4.99.-" evidence="5"/>
<dbReference type="SUPFAM" id="SSF55120">
    <property type="entry name" value="Pseudouridine synthase"/>
    <property type="match status" value="1"/>
</dbReference>
<protein>
    <recommendedName>
        <fullName evidence="5">Pseudouridine synthase</fullName>
        <ecNumber evidence="5">5.4.99.-</ecNumber>
    </recommendedName>
</protein>
<accession>A0ABW1L230</accession>
<organism evidence="8 9">
    <name type="scientific">Hyphococcus aureus</name>
    <dbReference type="NCBI Taxonomy" id="2666033"/>
    <lineage>
        <taxon>Bacteria</taxon>
        <taxon>Pseudomonadati</taxon>
        <taxon>Pseudomonadota</taxon>
        <taxon>Alphaproteobacteria</taxon>
        <taxon>Parvularculales</taxon>
        <taxon>Parvularculaceae</taxon>
        <taxon>Hyphococcus</taxon>
    </lineage>
</organism>
<comment type="function">
    <text evidence="5">Responsible for synthesis of pseudouridine from uracil.</text>
</comment>
<comment type="catalytic activity">
    <reaction evidence="3">
        <text>uridine(1911/1915/1917) in 23S rRNA = pseudouridine(1911/1915/1917) in 23S rRNA</text>
        <dbReference type="Rhea" id="RHEA:42524"/>
        <dbReference type="Rhea" id="RHEA-COMP:10097"/>
        <dbReference type="Rhea" id="RHEA-COMP:10098"/>
        <dbReference type="ChEBI" id="CHEBI:65314"/>
        <dbReference type="ChEBI" id="CHEBI:65315"/>
        <dbReference type="EC" id="5.4.99.23"/>
    </reaction>
</comment>
<feature type="compositionally biased region" description="Basic and acidic residues" evidence="6">
    <location>
        <begin position="72"/>
        <end position="83"/>
    </location>
</feature>
<dbReference type="Pfam" id="PF00849">
    <property type="entry name" value="PseudoU_synth_2"/>
    <property type="match status" value="1"/>
</dbReference>
<proteinExistence type="inferred from homology"/>
<evidence type="ECO:0000256" key="2">
    <source>
        <dbReference type="ARBA" id="ARBA00023235"/>
    </source>
</evidence>
<keyword evidence="9" id="KW-1185">Reference proteome</keyword>
<comment type="catalytic activity">
    <reaction evidence="5">
        <text>a uridine in RNA = a pseudouridine in RNA</text>
        <dbReference type="Rhea" id="RHEA:48348"/>
        <dbReference type="Rhea" id="RHEA-COMP:12068"/>
        <dbReference type="Rhea" id="RHEA-COMP:12069"/>
        <dbReference type="ChEBI" id="CHEBI:65314"/>
        <dbReference type="ChEBI" id="CHEBI:65315"/>
    </reaction>
</comment>
<comment type="similarity">
    <text evidence="1 5">Belongs to the pseudouridine synthase RluA family.</text>
</comment>